<organism evidence="2 3">
    <name type="scientific">Afipia broomeae ATCC 49717</name>
    <dbReference type="NCBI Taxonomy" id="883078"/>
    <lineage>
        <taxon>Bacteria</taxon>
        <taxon>Pseudomonadati</taxon>
        <taxon>Pseudomonadota</taxon>
        <taxon>Alphaproteobacteria</taxon>
        <taxon>Hyphomicrobiales</taxon>
        <taxon>Nitrobacteraceae</taxon>
        <taxon>Afipia</taxon>
    </lineage>
</organism>
<dbReference type="SUPFAM" id="SSF47175">
    <property type="entry name" value="Cytochromes"/>
    <property type="match status" value="1"/>
</dbReference>
<evidence type="ECO:0000313" key="2">
    <source>
        <dbReference type="EMBL" id="EKS38133.1"/>
    </source>
</evidence>
<reference evidence="2 3" key="1">
    <citation type="submission" date="2012-04" db="EMBL/GenBank/DDBJ databases">
        <title>The Genome Sequence of Afipia broomeae ATCC 49717.</title>
        <authorList>
            <consortium name="The Broad Institute Genome Sequencing Platform"/>
            <person name="Earl A."/>
            <person name="Ward D."/>
            <person name="Feldgarden M."/>
            <person name="Gevers D."/>
            <person name="Huys G."/>
            <person name="Walker B."/>
            <person name="Young S.K."/>
            <person name="Zeng Q."/>
            <person name="Gargeya S."/>
            <person name="Fitzgerald M."/>
            <person name="Haas B."/>
            <person name="Abouelleil A."/>
            <person name="Alvarado L."/>
            <person name="Arachchi H.M."/>
            <person name="Berlin A."/>
            <person name="Chapman S.B."/>
            <person name="Goldberg J."/>
            <person name="Griggs A."/>
            <person name="Gujja S."/>
            <person name="Hansen M."/>
            <person name="Howarth C."/>
            <person name="Imamovic A."/>
            <person name="Larimer J."/>
            <person name="McCowen C."/>
            <person name="Montmayeur A."/>
            <person name="Murphy C."/>
            <person name="Neiman D."/>
            <person name="Pearson M."/>
            <person name="Priest M."/>
            <person name="Roberts A."/>
            <person name="Saif S."/>
            <person name="Shea T."/>
            <person name="Sisk P."/>
            <person name="Sykes S."/>
            <person name="Wortman J."/>
            <person name="Nusbaum C."/>
            <person name="Birren B."/>
        </authorList>
    </citation>
    <scope>NUCLEOTIDE SEQUENCE [LARGE SCALE GENOMIC DNA]</scope>
    <source>
        <strain evidence="2 3">ATCC 49717</strain>
    </source>
</reference>
<protein>
    <recommendedName>
        <fullName evidence="4">Cytochrome c</fullName>
    </recommendedName>
</protein>
<dbReference type="PATRIC" id="fig|883078.3.peg.2026"/>
<keyword evidence="3" id="KW-1185">Reference proteome</keyword>
<dbReference type="EMBL" id="AGWX01000003">
    <property type="protein sequence ID" value="EKS38133.1"/>
    <property type="molecule type" value="Genomic_DNA"/>
</dbReference>
<evidence type="ECO:0008006" key="4">
    <source>
        <dbReference type="Google" id="ProtNLM"/>
    </source>
</evidence>
<accession>K8PIC9</accession>
<dbReference type="GO" id="GO:0020037">
    <property type="term" value="F:heme binding"/>
    <property type="evidence" value="ECO:0007669"/>
    <property type="project" value="InterPro"/>
</dbReference>
<dbReference type="GO" id="GO:0005506">
    <property type="term" value="F:iron ion binding"/>
    <property type="evidence" value="ECO:0007669"/>
    <property type="project" value="InterPro"/>
</dbReference>
<proteinExistence type="predicted"/>
<feature type="chain" id="PRO_5003922053" description="Cytochrome c" evidence="1">
    <location>
        <begin position="26"/>
        <end position="152"/>
    </location>
</feature>
<dbReference type="GO" id="GO:0022900">
    <property type="term" value="P:electron transport chain"/>
    <property type="evidence" value="ECO:0007669"/>
    <property type="project" value="InterPro"/>
</dbReference>
<name>K8PIC9_9BRAD</name>
<dbReference type="GO" id="GO:0009055">
    <property type="term" value="F:electron transfer activity"/>
    <property type="evidence" value="ECO:0007669"/>
    <property type="project" value="InterPro"/>
</dbReference>
<dbReference type="InterPro" id="IPR010980">
    <property type="entry name" value="Cyt_c/b562"/>
</dbReference>
<sequence>MRRAVALAFAIPCLFLGAPVSSGRADDMVDAREQVFRTEAEKAFILDQMRLLLNSITEIEEGLGTGDMGLVAREAAARGRKANLTLARPPSLAAKESEAWKLMFLSVRNGFDALADQARANAPAATINKSLADIMRNCVACHQTYRIEVKAQ</sequence>
<keyword evidence="1" id="KW-0732">Signal</keyword>
<dbReference type="AlphaFoldDB" id="K8PIC9"/>
<dbReference type="RefSeq" id="WP_006020692.1">
    <property type="nucleotide sequence ID" value="NZ_KB375282.1"/>
</dbReference>
<comment type="caution">
    <text evidence="2">The sequence shown here is derived from an EMBL/GenBank/DDBJ whole genome shotgun (WGS) entry which is preliminary data.</text>
</comment>
<gene>
    <name evidence="2" type="ORF">HMPREF9695_01973</name>
</gene>
<dbReference type="Proteomes" id="UP000001096">
    <property type="component" value="Unassembled WGS sequence"/>
</dbReference>
<evidence type="ECO:0000256" key="1">
    <source>
        <dbReference type="SAM" id="SignalP"/>
    </source>
</evidence>
<feature type="signal peptide" evidence="1">
    <location>
        <begin position="1"/>
        <end position="25"/>
    </location>
</feature>
<dbReference type="HOGENOM" id="CLU_115809_1_0_5"/>
<evidence type="ECO:0000313" key="3">
    <source>
        <dbReference type="Proteomes" id="UP000001096"/>
    </source>
</evidence>